<proteinExistence type="predicted"/>
<name>A0A564WMB6_9FIRM</name>
<gene>
    <name evidence="1" type="ORF">BWLFYP14_00648</name>
</gene>
<accession>A0A564WMB6</accession>
<sequence>MIFEGVENEKVEHIYCILRKNVENEGAYSGLSHVMEHACLMPYYKEKPLKYFWGRGYTCLDHIILYFISSTESGLETIFEQIITGRIICEKNVIEAKEQVYNECLRMKEITDVRENLVRFISDNRITNFAMGKQETIVKIQQKHVQECLNSIIENHDLYAIRFRHKNEIQMKCRSILSEYCNEKTKKNIYTEQSKKEDEILLVECKDKQEKIEIYFRIPISENKEEYIAKLWFEYSLYLVCKEELNMSVSISDKFYTYTERYIVLRIYGLEHKKIKSILCVIRQHMMYKIKNFETSDCKKYLHRCLYSEKHIQDYINEFQNYILYGIPIISNQDICLMEYISKEREILENILFNTLKIVVFKNNCR</sequence>
<dbReference type="EMBL" id="CABHOF010000014">
    <property type="protein sequence ID" value="VUX62899.1"/>
    <property type="molecule type" value="Genomic_DNA"/>
</dbReference>
<evidence type="ECO:0008006" key="3">
    <source>
        <dbReference type="Google" id="ProtNLM"/>
    </source>
</evidence>
<keyword evidence="2" id="KW-1185">Reference proteome</keyword>
<evidence type="ECO:0000313" key="2">
    <source>
        <dbReference type="Proteomes" id="UP000366766"/>
    </source>
</evidence>
<dbReference type="Proteomes" id="UP000366766">
    <property type="component" value="Unassembled WGS sequence"/>
</dbReference>
<dbReference type="AlphaFoldDB" id="A0A564WMB6"/>
<reference evidence="1 2" key="1">
    <citation type="submission" date="2019-07" db="EMBL/GenBank/DDBJ databases">
        <authorList>
            <person name="Chang H.-W."/>
            <person name="Raman A."/>
            <person name="Venkatesh S."/>
            <person name="Gehrig J."/>
        </authorList>
    </citation>
    <scope>NUCLEOTIDE SEQUENCE [LARGE SCALE GENOMIC DNA]</scope>
    <source>
        <strain evidence="1">Blautia_wexlerae_LFYP_14</strain>
    </source>
</reference>
<dbReference type="RefSeq" id="WP_144136733.1">
    <property type="nucleotide sequence ID" value="NZ_CABHOF010000014.1"/>
</dbReference>
<organism evidence="1 2">
    <name type="scientific">Blautia wexlerae</name>
    <dbReference type="NCBI Taxonomy" id="418240"/>
    <lineage>
        <taxon>Bacteria</taxon>
        <taxon>Bacillati</taxon>
        <taxon>Bacillota</taxon>
        <taxon>Clostridia</taxon>
        <taxon>Lachnospirales</taxon>
        <taxon>Lachnospiraceae</taxon>
        <taxon>Blautia</taxon>
    </lineage>
</organism>
<protein>
    <recommendedName>
        <fullName evidence="3">Peptidase M16 N-terminal domain-containing protein</fullName>
    </recommendedName>
</protein>
<evidence type="ECO:0000313" key="1">
    <source>
        <dbReference type="EMBL" id="VUX62899.1"/>
    </source>
</evidence>